<evidence type="ECO:0000313" key="1">
    <source>
        <dbReference type="EMBL" id="RDE04697.1"/>
    </source>
</evidence>
<dbReference type="EMBL" id="QQNB01000003">
    <property type="protein sequence ID" value="RDE04697.1"/>
    <property type="molecule type" value="Genomic_DNA"/>
</dbReference>
<keyword evidence="2" id="KW-1185">Reference proteome</keyword>
<dbReference type="Proteomes" id="UP000253918">
    <property type="component" value="Unassembled WGS sequence"/>
</dbReference>
<sequence>MSGFSVVNAAPARAEATIANGDWYPDIDPVRFRAEQRVLDAVTPERARQALVAGIISVNRDLQGWAAGWRSSGRAALADVPADEIDGESVLLQLYRRAVFTVAKAELVERYRDMDITGAGQRNADALDPSVGELRRDSLHAIRDMLGVGRTTVELI</sequence>
<dbReference type="Pfam" id="PF05926">
    <property type="entry name" value="Phage_GPL"/>
    <property type="match status" value="1"/>
</dbReference>
<reference evidence="1 2" key="1">
    <citation type="submission" date="2018-07" db="EMBL/GenBank/DDBJ databases">
        <title>a novel species of Sphingomonas isolated from the rhizosphere soil of Araceae plant.</title>
        <authorList>
            <person name="Zhiyong W."/>
            <person name="Qinglan Z."/>
            <person name="Zhiwei F."/>
            <person name="Ding X."/>
            <person name="Gejiao W."/>
            <person name="Shixue Z."/>
        </authorList>
    </citation>
    <scope>NUCLEOTIDE SEQUENCE [LARGE SCALE GENOMIC DNA]</scope>
    <source>
        <strain evidence="1 2">WZY 27</strain>
    </source>
</reference>
<dbReference type="RefSeq" id="WP_114688434.1">
    <property type="nucleotide sequence ID" value="NZ_QQNB01000003.1"/>
</dbReference>
<dbReference type="OrthoDB" id="6312934at2"/>
<accession>A0A369VT26</accession>
<protein>
    <submittedName>
        <fullName evidence="1">Head completion/stabilization protein</fullName>
    </submittedName>
</protein>
<organism evidence="1 2">
    <name type="scientific">Sphingomonas aracearum</name>
    <dbReference type="NCBI Taxonomy" id="2283317"/>
    <lineage>
        <taxon>Bacteria</taxon>
        <taxon>Pseudomonadati</taxon>
        <taxon>Pseudomonadota</taxon>
        <taxon>Alphaproteobacteria</taxon>
        <taxon>Sphingomonadales</taxon>
        <taxon>Sphingomonadaceae</taxon>
        <taxon>Sphingomonas</taxon>
    </lineage>
</organism>
<evidence type="ECO:0000313" key="2">
    <source>
        <dbReference type="Proteomes" id="UP000253918"/>
    </source>
</evidence>
<comment type="caution">
    <text evidence="1">The sequence shown here is derived from an EMBL/GenBank/DDBJ whole genome shotgun (WGS) entry which is preliminary data.</text>
</comment>
<gene>
    <name evidence="1" type="ORF">DVW87_14000</name>
</gene>
<name>A0A369VT26_9SPHN</name>
<dbReference type="AlphaFoldDB" id="A0A369VT26"/>
<dbReference type="InterPro" id="IPR009225">
    <property type="entry name" value="Phage_head_completion_GpL"/>
</dbReference>
<proteinExistence type="predicted"/>